<evidence type="ECO:0000313" key="9">
    <source>
        <dbReference type="Proteomes" id="UP001152087"/>
    </source>
</evidence>
<feature type="transmembrane region" description="Helical" evidence="6">
    <location>
        <begin position="276"/>
        <end position="298"/>
    </location>
</feature>
<dbReference type="Pfam" id="PF01490">
    <property type="entry name" value="Aa_trans"/>
    <property type="match status" value="1"/>
</dbReference>
<keyword evidence="9" id="KW-1185">Reference proteome</keyword>
<dbReference type="Gene3D" id="1.20.1740.10">
    <property type="entry name" value="Amino acid/polyamine transporter I"/>
    <property type="match status" value="1"/>
</dbReference>
<keyword evidence="5 6" id="KW-0472">Membrane</keyword>
<dbReference type="PANTHER" id="PTHR22950">
    <property type="entry name" value="AMINO ACID TRANSPORTER"/>
    <property type="match status" value="1"/>
</dbReference>
<evidence type="ECO:0000256" key="2">
    <source>
        <dbReference type="ARBA" id="ARBA00008066"/>
    </source>
</evidence>
<comment type="caution">
    <text evidence="8">The sequence shown here is derived from an EMBL/GenBank/DDBJ whole genome shotgun (WGS) entry which is preliminary data.</text>
</comment>
<feature type="transmembrane region" description="Helical" evidence="6">
    <location>
        <begin position="164"/>
        <end position="186"/>
    </location>
</feature>
<evidence type="ECO:0000259" key="7">
    <source>
        <dbReference type="Pfam" id="PF01490"/>
    </source>
</evidence>
<feature type="transmembrane region" description="Helical" evidence="6">
    <location>
        <begin position="388"/>
        <end position="410"/>
    </location>
</feature>
<comment type="subcellular location">
    <subcellularLocation>
        <location evidence="1">Membrane</location>
        <topology evidence="1">Multi-pass membrane protein</topology>
    </subcellularLocation>
</comment>
<evidence type="ECO:0000256" key="6">
    <source>
        <dbReference type="SAM" id="Phobius"/>
    </source>
</evidence>
<name>A0A9W8USV3_9HYPO</name>
<comment type="similarity">
    <text evidence="2">Belongs to the amino acid/polyamine transporter 2 family.</text>
</comment>
<sequence length="476" mass="50662">MDHYHSTPEMTIKKDDPEALATVPSQNEKGEVVAPTETHDAVFGTITEDGPNYRNVGWIGSSVLMLKTQLGLGVLSIPAAFDILGMAPGIVCLLTIAGLMTYAAYVIGDFKLNHPEVYGIDDAAAIVFGPIGRELFSLGFVLFLVFAAGSGMLGISIGLNAVSTHGACTAVFVAVAATTVFCFASIRTLGRITLLAWVGLVAIVIAILIVTIAVGVQGRPDLAPPGPWESDYKIVNSPSFTQGITAISTFIFAYAGTPFYFPIVAEMRDHRHYIKALLFCQVVLTLVYLVIGIVIYYYCGSLVASPALGSAGRLIKKISYGSALPGLLASSTLSTHLSSKHIFVRILRGSKHMTANTLVHWGTWFGCVFGVAITAYCIASGIPVFGGLVSLMGALFGTLMCFQPLACMWFHDNWKGIQCRGSPKWYLLVALNATIIIVGTFLTIAGTYSTIVGIIDSYKVEGGSKAWACADNSNSV</sequence>
<feature type="transmembrane region" description="Helical" evidence="6">
    <location>
        <begin position="135"/>
        <end position="158"/>
    </location>
</feature>
<evidence type="ECO:0000256" key="3">
    <source>
        <dbReference type="ARBA" id="ARBA00022692"/>
    </source>
</evidence>
<feature type="transmembrane region" description="Helical" evidence="6">
    <location>
        <begin position="358"/>
        <end position="382"/>
    </location>
</feature>
<feature type="transmembrane region" description="Helical" evidence="6">
    <location>
        <begin position="83"/>
        <end position="105"/>
    </location>
</feature>
<dbReference type="AlphaFoldDB" id="A0A9W8USV3"/>
<feature type="transmembrane region" description="Helical" evidence="6">
    <location>
        <begin position="193"/>
        <end position="216"/>
    </location>
</feature>
<evidence type="ECO:0000256" key="1">
    <source>
        <dbReference type="ARBA" id="ARBA00004141"/>
    </source>
</evidence>
<organism evidence="8 9">
    <name type="scientific">Fusarium falciforme</name>
    <dbReference type="NCBI Taxonomy" id="195108"/>
    <lineage>
        <taxon>Eukaryota</taxon>
        <taxon>Fungi</taxon>
        <taxon>Dikarya</taxon>
        <taxon>Ascomycota</taxon>
        <taxon>Pezizomycotina</taxon>
        <taxon>Sordariomycetes</taxon>
        <taxon>Hypocreomycetidae</taxon>
        <taxon>Hypocreales</taxon>
        <taxon>Nectriaceae</taxon>
        <taxon>Fusarium</taxon>
        <taxon>Fusarium solani species complex</taxon>
    </lineage>
</organism>
<dbReference type="GO" id="GO:0015179">
    <property type="term" value="F:L-amino acid transmembrane transporter activity"/>
    <property type="evidence" value="ECO:0007669"/>
    <property type="project" value="TreeGrafter"/>
</dbReference>
<dbReference type="InterPro" id="IPR013057">
    <property type="entry name" value="AA_transpt_TM"/>
</dbReference>
<feature type="transmembrane region" description="Helical" evidence="6">
    <location>
        <begin position="243"/>
        <end position="264"/>
    </location>
</feature>
<reference evidence="8" key="1">
    <citation type="submission" date="2022-09" db="EMBL/GenBank/DDBJ databases">
        <title>Fusarium specimens isolated from Avocado Roots.</title>
        <authorList>
            <person name="Stajich J."/>
            <person name="Roper C."/>
            <person name="Heimlech-Rivalta G."/>
        </authorList>
    </citation>
    <scope>NUCLEOTIDE SEQUENCE</scope>
    <source>
        <strain evidence="8">A02</strain>
    </source>
</reference>
<dbReference type="FunFam" id="1.20.1740.10:FF:000039">
    <property type="entry name" value="Neutral amino acid transporter (Eurofung)"/>
    <property type="match status" value="1"/>
</dbReference>
<accession>A0A9W8USV3</accession>
<dbReference type="PANTHER" id="PTHR22950:SF683">
    <property type="entry name" value="AMINO ACID TRANSPORTER (EUROFUNG)"/>
    <property type="match status" value="1"/>
</dbReference>
<proteinExistence type="inferred from homology"/>
<keyword evidence="4 6" id="KW-1133">Transmembrane helix</keyword>
<keyword evidence="3 6" id="KW-0812">Transmembrane</keyword>
<dbReference type="Proteomes" id="UP001152087">
    <property type="component" value="Unassembled WGS sequence"/>
</dbReference>
<gene>
    <name evidence="8" type="ORF">NW755_014524</name>
</gene>
<dbReference type="EMBL" id="JAOQAV010000219">
    <property type="protein sequence ID" value="KAJ4176242.1"/>
    <property type="molecule type" value="Genomic_DNA"/>
</dbReference>
<evidence type="ECO:0000313" key="8">
    <source>
        <dbReference type="EMBL" id="KAJ4176242.1"/>
    </source>
</evidence>
<evidence type="ECO:0000256" key="4">
    <source>
        <dbReference type="ARBA" id="ARBA00022989"/>
    </source>
</evidence>
<feature type="domain" description="Amino acid transporter transmembrane" evidence="7">
    <location>
        <begin position="56"/>
        <end position="451"/>
    </location>
</feature>
<feature type="transmembrane region" description="Helical" evidence="6">
    <location>
        <begin position="425"/>
        <end position="448"/>
    </location>
</feature>
<protein>
    <recommendedName>
        <fullName evidence="7">Amino acid transporter transmembrane domain-containing protein</fullName>
    </recommendedName>
</protein>
<evidence type="ECO:0000256" key="5">
    <source>
        <dbReference type="ARBA" id="ARBA00023136"/>
    </source>
</evidence>
<dbReference type="GO" id="GO:0016020">
    <property type="term" value="C:membrane"/>
    <property type="evidence" value="ECO:0007669"/>
    <property type="project" value="UniProtKB-SubCell"/>
</dbReference>